<gene>
    <name evidence="2" type="ORF">SAMN05216167_14010</name>
</gene>
<dbReference type="EMBL" id="FOLQ01000040">
    <property type="protein sequence ID" value="SFF26826.1"/>
    <property type="molecule type" value="Genomic_DNA"/>
</dbReference>
<dbReference type="Proteomes" id="UP000198598">
    <property type="component" value="Unassembled WGS sequence"/>
</dbReference>
<evidence type="ECO:0000313" key="2">
    <source>
        <dbReference type="EMBL" id="SFF26826.1"/>
    </source>
</evidence>
<proteinExistence type="predicted"/>
<accession>A0A1I2HDL1</accession>
<dbReference type="AlphaFoldDB" id="A0A1I2HDL1"/>
<feature type="signal peptide" evidence="1">
    <location>
        <begin position="1"/>
        <end position="17"/>
    </location>
</feature>
<keyword evidence="3" id="KW-1185">Reference proteome</keyword>
<dbReference type="OrthoDB" id="883248at2"/>
<reference evidence="2 3" key="1">
    <citation type="submission" date="2016-10" db="EMBL/GenBank/DDBJ databases">
        <authorList>
            <person name="de Groot N.N."/>
        </authorList>
    </citation>
    <scope>NUCLEOTIDE SEQUENCE [LARGE SCALE GENOMIC DNA]</scope>
    <source>
        <strain evidence="2 3">DSM 26130</strain>
    </source>
</reference>
<sequence>MNKFYLLLFLVPLWSQAQDSLTTRTTQNVTISATDSISQHRSVPKNYLRKDIWRIDFLGPGYLNEHRLGKQTTLVSQFRLVGSFRIESYDYAYAAKKVVEFSINPEVSVAVRRFYNLAKRKEASKSIRYNSGSYVAAKAGYVFAPLLKNVNVDLQGAGFNVLWGVQHTATRHFYVNLELGIGVAQYYKNTVSPTGNFILGYTF</sequence>
<dbReference type="RefSeq" id="WP_093834847.1">
    <property type="nucleotide sequence ID" value="NZ_FOLQ01000040.1"/>
</dbReference>
<feature type="chain" id="PRO_5011543593" description="Outer membrane protein beta-barrel domain-containing protein" evidence="1">
    <location>
        <begin position="18"/>
        <end position="203"/>
    </location>
</feature>
<protein>
    <recommendedName>
        <fullName evidence="4">Outer membrane protein beta-barrel domain-containing protein</fullName>
    </recommendedName>
</protein>
<keyword evidence="1" id="KW-0732">Signal</keyword>
<organism evidence="2 3">
    <name type="scientific">Spirosoma endophyticum</name>
    <dbReference type="NCBI Taxonomy" id="662367"/>
    <lineage>
        <taxon>Bacteria</taxon>
        <taxon>Pseudomonadati</taxon>
        <taxon>Bacteroidota</taxon>
        <taxon>Cytophagia</taxon>
        <taxon>Cytophagales</taxon>
        <taxon>Cytophagaceae</taxon>
        <taxon>Spirosoma</taxon>
    </lineage>
</organism>
<evidence type="ECO:0000313" key="3">
    <source>
        <dbReference type="Proteomes" id="UP000198598"/>
    </source>
</evidence>
<evidence type="ECO:0000256" key="1">
    <source>
        <dbReference type="SAM" id="SignalP"/>
    </source>
</evidence>
<evidence type="ECO:0008006" key="4">
    <source>
        <dbReference type="Google" id="ProtNLM"/>
    </source>
</evidence>
<name>A0A1I2HDL1_9BACT</name>